<keyword evidence="2" id="KW-1185">Reference proteome</keyword>
<sequence>MIASPWKSFPVICYLIIVTTSHAANIYDQLKYFETLKVSDLSHSITKRGTQPSKHKFNTIKEVSFRAHGRDFRLILNPTKGLLSAHFKAYTVDGSGNKRPVWVDQNQFYEGRVFGELVSNVSAHIDEGVMTASIRVKDDIYVVEPSWRHIPNDHNDTMIVYRASDVKYSWDPTQGAQSLTKYCGYVKENGNATEVTGDLSENLSHWNDGSSITSHIQKRQAMEPYHWEPVQTRCSLLLVADHRFYENMGGRNLKSTINFLITLIDRVNKIFLDTEWRDSDRHPGFRGMGFVIQEVMVHTEPTPVLRNEVHYNMAGVTWNVRDLLEASFTLGFLTSTCLCHLFTDQSFSDDANVLGLGYVASANPFSPGGICSTEAWTNLTNMGMLSPASRQVFSRSLNHRWFCLAHLFTDQKFEGGILGLAYVGSPRRNSVGGICSPGYVKNGYTLYLNSGLSTSRNHYGQRVITREADLVTAHGTSHNWGSEHDPDLPECSPDSQRGGSYLMYTYSVSGYDPNNKKFSPCSVRSIRAVLLAKASKCFSKPEESFCGNSLVEEGEQCDAGLIGSEDSDPCCDEECRLKPNAKCSDRNSPCCRNCDYSQSGALCREAQPNACKNEAYCTYPLQSAECPPSPPQRDDSPCLDKGKCRAGECMPYCETRGEVSCMCDTEVDACKRCCRPSHNATCKPTEPMEILRDGTPCIHGYCEKGRCEKTVQDIVERFWDIIEDIDINTVLKFLNDNIVGTVIVVSMIVWVPGSCLISYVDHKRRAEYEKSKKTCRKRDASTLQRSACTGIAVPGVQTSHHRNYSSSAEEQDLVVIGSGPGGYVAAIKAAQLGLKTTCIEKNDTLGGTCLNVGCIPSKALLHNSHLYHMAHSNDFKNRGIEVDNVRLNLDKLMEQKSSAVKALTGGIAHLFKQNKVTHIKAHGKITGKNEVTALKSDGSSEVVRTKNILVATGSEVTPFAGITVDEDTIVSSTGALSLKKVPEKLVVIGAGVIGLELGSVWSRLGAHVTAVEFLGHIGGMGIDMEISKNFQRILTKQGLKFKLATKVTGATRSGGTIKVSVEDVKDPSKKEDLDCDVLLVCVGRRPYTENLGLEEMGIQKDQRGRITVNSRFQTNIPNIYAIGDCVPGPMLAHKAEDEGIVCVEGIMGGPVHIDYNCVPSVIYTHPEVGFIGKTEEDLKSEGVEYKVGKFPLAANSRAKTNNETDGVVKILADKQTDRILGCHMIGWSAGEIINEAALAMEYGASAEDVARVCHAHPTVSEAFREANLAAYCGKPINF</sequence>
<reference evidence="1" key="1">
    <citation type="submission" date="2020-05" db="EMBL/GenBank/DDBJ databases">
        <title>Large-scale comparative analyses of tick genomes elucidate their genetic diversity and vector capacities.</title>
        <authorList>
            <person name="Jia N."/>
            <person name="Wang J."/>
            <person name="Shi W."/>
            <person name="Du L."/>
            <person name="Sun Y."/>
            <person name="Zhan W."/>
            <person name="Jiang J."/>
            <person name="Wang Q."/>
            <person name="Zhang B."/>
            <person name="Ji P."/>
            <person name="Sakyi L.B."/>
            <person name="Cui X."/>
            <person name="Yuan T."/>
            <person name="Jiang B."/>
            <person name="Yang W."/>
            <person name="Lam T.T.-Y."/>
            <person name="Chang Q."/>
            <person name="Ding S."/>
            <person name="Wang X."/>
            <person name="Zhu J."/>
            <person name="Ruan X."/>
            <person name="Zhao L."/>
            <person name="Wei J."/>
            <person name="Que T."/>
            <person name="Du C."/>
            <person name="Cheng J."/>
            <person name="Dai P."/>
            <person name="Han X."/>
            <person name="Huang E."/>
            <person name="Gao Y."/>
            <person name="Liu J."/>
            <person name="Shao H."/>
            <person name="Ye R."/>
            <person name="Li L."/>
            <person name="Wei W."/>
            <person name="Wang X."/>
            <person name="Wang C."/>
            <person name="Yang T."/>
            <person name="Huo Q."/>
            <person name="Li W."/>
            <person name="Guo W."/>
            <person name="Chen H."/>
            <person name="Zhou L."/>
            <person name="Ni X."/>
            <person name="Tian J."/>
            <person name="Zhou Y."/>
            <person name="Sheng Y."/>
            <person name="Liu T."/>
            <person name="Pan Y."/>
            <person name="Xia L."/>
            <person name="Li J."/>
            <person name="Zhao F."/>
            <person name="Cao W."/>
        </authorList>
    </citation>
    <scope>NUCLEOTIDE SEQUENCE</scope>
    <source>
        <strain evidence="1">Hyas-2018</strain>
    </source>
</reference>
<accession>A0ACB7S2F4</accession>
<name>A0ACB7S2F4_HYAAI</name>
<proteinExistence type="predicted"/>
<comment type="caution">
    <text evidence="1">The sequence shown here is derived from an EMBL/GenBank/DDBJ whole genome shotgun (WGS) entry which is preliminary data.</text>
</comment>
<organism evidence="1 2">
    <name type="scientific">Hyalomma asiaticum</name>
    <name type="common">Tick</name>
    <dbReference type="NCBI Taxonomy" id="266040"/>
    <lineage>
        <taxon>Eukaryota</taxon>
        <taxon>Metazoa</taxon>
        <taxon>Ecdysozoa</taxon>
        <taxon>Arthropoda</taxon>
        <taxon>Chelicerata</taxon>
        <taxon>Arachnida</taxon>
        <taxon>Acari</taxon>
        <taxon>Parasitiformes</taxon>
        <taxon>Ixodida</taxon>
        <taxon>Ixodoidea</taxon>
        <taxon>Ixodidae</taxon>
        <taxon>Hyalomminae</taxon>
        <taxon>Hyalomma</taxon>
    </lineage>
</organism>
<evidence type="ECO:0000313" key="1">
    <source>
        <dbReference type="EMBL" id="KAH6927889.1"/>
    </source>
</evidence>
<protein>
    <submittedName>
        <fullName evidence="1">Uncharacterized protein</fullName>
    </submittedName>
</protein>
<dbReference type="EMBL" id="CM023486">
    <property type="protein sequence ID" value="KAH6927889.1"/>
    <property type="molecule type" value="Genomic_DNA"/>
</dbReference>
<dbReference type="Proteomes" id="UP000821845">
    <property type="component" value="Chromosome 6"/>
</dbReference>
<evidence type="ECO:0000313" key="2">
    <source>
        <dbReference type="Proteomes" id="UP000821845"/>
    </source>
</evidence>
<gene>
    <name evidence="1" type="ORF">HPB50_009778</name>
</gene>